<accession>F0YR39</accession>
<keyword evidence="2" id="KW-1185">Reference proteome</keyword>
<dbReference type="KEGG" id="aaf:AURANDRAFT_68900"/>
<proteinExistence type="predicted"/>
<dbReference type="AlphaFoldDB" id="F0YR39"/>
<dbReference type="GeneID" id="20227100"/>
<feature type="non-terminal residue" evidence="1">
    <location>
        <position position="1"/>
    </location>
</feature>
<gene>
    <name evidence="1" type="ORF">AURANDRAFT_68900</name>
</gene>
<protein>
    <submittedName>
        <fullName evidence="1">Uncharacterized protein</fullName>
    </submittedName>
</protein>
<name>F0YR39_AURAN</name>
<dbReference type="InParanoid" id="F0YR39"/>
<organism evidence="2">
    <name type="scientific">Aureococcus anophagefferens</name>
    <name type="common">Harmful bloom alga</name>
    <dbReference type="NCBI Taxonomy" id="44056"/>
    <lineage>
        <taxon>Eukaryota</taxon>
        <taxon>Sar</taxon>
        <taxon>Stramenopiles</taxon>
        <taxon>Ochrophyta</taxon>
        <taxon>Pelagophyceae</taxon>
        <taxon>Pelagomonadales</taxon>
        <taxon>Pelagomonadaceae</taxon>
        <taxon>Aureococcus</taxon>
    </lineage>
</organism>
<dbReference type="Proteomes" id="UP000002729">
    <property type="component" value="Unassembled WGS sequence"/>
</dbReference>
<evidence type="ECO:0000313" key="1">
    <source>
        <dbReference type="EMBL" id="EGB02419.1"/>
    </source>
</evidence>
<dbReference type="EMBL" id="GL833541">
    <property type="protein sequence ID" value="EGB02419.1"/>
    <property type="molecule type" value="Genomic_DNA"/>
</dbReference>
<sequence length="159" mass="17509">ILNRFVLHRASIPTLDQGSIAALCECPSSILLKEAITDESRRTKRYRAASGPATMHPFRSSGEVRQAHLALQGATASIVRLSGQIQDETFHPVFFQKRREMKSIKIWLFRTERDAAEGGFLGKGPFYTMCQEAILPAPRLPPGLPRASGCQDCGTVKGL</sequence>
<dbReference type="RefSeq" id="XP_009042881.1">
    <property type="nucleotide sequence ID" value="XM_009044633.1"/>
</dbReference>
<evidence type="ECO:0000313" key="2">
    <source>
        <dbReference type="Proteomes" id="UP000002729"/>
    </source>
</evidence>
<reference evidence="1 2" key="1">
    <citation type="journal article" date="2011" name="Proc. Natl. Acad. Sci. U.S.A.">
        <title>Niche of harmful alga Aureococcus anophagefferens revealed through ecogenomics.</title>
        <authorList>
            <person name="Gobler C.J."/>
            <person name="Berry D.L."/>
            <person name="Dyhrman S.T."/>
            <person name="Wilhelm S.W."/>
            <person name="Salamov A."/>
            <person name="Lobanov A.V."/>
            <person name="Zhang Y."/>
            <person name="Collier J.L."/>
            <person name="Wurch L.L."/>
            <person name="Kustka A.B."/>
            <person name="Dill B.D."/>
            <person name="Shah M."/>
            <person name="VerBerkmoes N.C."/>
            <person name="Kuo A."/>
            <person name="Terry A."/>
            <person name="Pangilinan J."/>
            <person name="Lindquist E.A."/>
            <person name="Lucas S."/>
            <person name="Paulsen I.T."/>
            <person name="Hattenrath-Lehmann T.K."/>
            <person name="Talmage S.C."/>
            <person name="Walker E.A."/>
            <person name="Koch F."/>
            <person name="Burson A.M."/>
            <person name="Marcoval M.A."/>
            <person name="Tang Y.Z."/>
            <person name="Lecleir G.R."/>
            <person name="Coyne K.J."/>
            <person name="Berg G.M."/>
            <person name="Bertrand E.M."/>
            <person name="Saito M.A."/>
            <person name="Gladyshev V.N."/>
            <person name="Grigoriev I.V."/>
        </authorList>
    </citation>
    <scope>NUCLEOTIDE SEQUENCE [LARGE SCALE GENOMIC DNA]</scope>
    <source>
        <strain evidence="2">CCMP 1984</strain>
    </source>
</reference>